<accession>A0ACA9MLA1</accession>
<comment type="caution">
    <text evidence="1">The sequence shown here is derived from an EMBL/GenBank/DDBJ whole genome shotgun (WGS) entry which is preliminary data.</text>
</comment>
<name>A0ACA9MLA1_9GLOM</name>
<dbReference type="EMBL" id="CAJVQC010008679">
    <property type="protein sequence ID" value="CAG8595521.1"/>
    <property type="molecule type" value="Genomic_DNA"/>
</dbReference>
<dbReference type="Proteomes" id="UP000789920">
    <property type="component" value="Unassembled WGS sequence"/>
</dbReference>
<reference evidence="1" key="1">
    <citation type="submission" date="2021-06" db="EMBL/GenBank/DDBJ databases">
        <authorList>
            <person name="Kallberg Y."/>
            <person name="Tangrot J."/>
            <person name="Rosling A."/>
        </authorList>
    </citation>
    <scope>NUCLEOTIDE SEQUENCE</scope>
    <source>
        <strain evidence="1">MA461A</strain>
    </source>
</reference>
<proteinExistence type="predicted"/>
<evidence type="ECO:0000313" key="2">
    <source>
        <dbReference type="Proteomes" id="UP000789920"/>
    </source>
</evidence>
<gene>
    <name evidence="1" type="ORF">RPERSI_LOCUS5711</name>
</gene>
<organism evidence="1 2">
    <name type="scientific">Racocetra persica</name>
    <dbReference type="NCBI Taxonomy" id="160502"/>
    <lineage>
        <taxon>Eukaryota</taxon>
        <taxon>Fungi</taxon>
        <taxon>Fungi incertae sedis</taxon>
        <taxon>Mucoromycota</taxon>
        <taxon>Glomeromycotina</taxon>
        <taxon>Glomeromycetes</taxon>
        <taxon>Diversisporales</taxon>
        <taxon>Gigasporaceae</taxon>
        <taxon>Racocetra</taxon>
    </lineage>
</organism>
<keyword evidence="2" id="KW-1185">Reference proteome</keyword>
<protein>
    <submittedName>
        <fullName evidence="1">493_t:CDS:1</fullName>
    </submittedName>
</protein>
<sequence length="196" mass="22523">MSPTPRYNVTIACDYCRRLKTRCQNLDQSAKCSKCKENNVECIYRVCQGKRGRKPKPTPPSNDELDSSQEEIEFVVNDYELPYDSTQEKIELVANNKEEIELVANYHKLYAMLHDLSQPEELVANVHEMYEMLCDLSQPIVNDYDLSRDSSQELVDTVHELFRNSSQEEILTSTSSLPCPHENTAGHCCHMGCIIR</sequence>
<evidence type="ECO:0000313" key="1">
    <source>
        <dbReference type="EMBL" id="CAG8595521.1"/>
    </source>
</evidence>